<evidence type="ECO:0000313" key="11">
    <source>
        <dbReference type="Proteomes" id="UP000185161"/>
    </source>
</evidence>
<dbReference type="Proteomes" id="UP000286681">
    <property type="component" value="Unassembled WGS sequence"/>
</dbReference>
<dbReference type="Pfam" id="PF09278">
    <property type="entry name" value="MerR-DNA-bind"/>
    <property type="match status" value="1"/>
</dbReference>
<evidence type="ECO:0000256" key="3">
    <source>
        <dbReference type="ARBA" id="ARBA00023004"/>
    </source>
</evidence>
<dbReference type="PROSITE" id="PS50937">
    <property type="entry name" value="HTH_MERR_2"/>
    <property type="match status" value="1"/>
</dbReference>
<evidence type="ECO:0000256" key="6">
    <source>
        <dbReference type="ARBA" id="ARBA00023125"/>
    </source>
</evidence>
<keyword evidence="1" id="KW-0001">2Fe-2S</keyword>
<dbReference type="Pfam" id="PF00376">
    <property type="entry name" value="MerR"/>
    <property type="match status" value="1"/>
</dbReference>
<dbReference type="Proteomes" id="UP000185161">
    <property type="component" value="Chromosome"/>
</dbReference>
<keyword evidence="4" id="KW-0411">Iron-sulfur</keyword>
<dbReference type="GO" id="GO:0006979">
    <property type="term" value="P:response to oxidative stress"/>
    <property type="evidence" value="ECO:0007669"/>
    <property type="project" value="InterPro"/>
</dbReference>
<evidence type="ECO:0000256" key="7">
    <source>
        <dbReference type="ARBA" id="ARBA00023163"/>
    </source>
</evidence>
<evidence type="ECO:0000256" key="1">
    <source>
        <dbReference type="ARBA" id="ARBA00022714"/>
    </source>
</evidence>
<dbReference type="NCBIfam" id="TIGR01950">
    <property type="entry name" value="SoxR"/>
    <property type="match status" value="1"/>
</dbReference>
<dbReference type="InterPro" id="IPR015358">
    <property type="entry name" value="Tscrpt_reg_MerR_DNA-bd"/>
</dbReference>
<dbReference type="GeneID" id="44131339"/>
<dbReference type="GO" id="GO:0003677">
    <property type="term" value="F:DNA binding"/>
    <property type="evidence" value="ECO:0007669"/>
    <property type="project" value="UniProtKB-KW"/>
</dbReference>
<keyword evidence="7" id="KW-0804">Transcription</keyword>
<dbReference type="PANTHER" id="PTHR30204:SF0">
    <property type="entry name" value="REDOX-SENSITIVE TRANSCRIPTIONAL ACTIVATOR SOXR"/>
    <property type="match status" value="1"/>
</dbReference>
<dbReference type="Gene3D" id="1.10.1660.10">
    <property type="match status" value="1"/>
</dbReference>
<dbReference type="CDD" id="cd01110">
    <property type="entry name" value="HTH_SoxR"/>
    <property type="match status" value="1"/>
</dbReference>
<gene>
    <name evidence="10" type="primary">soxR</name>
    <name evidence="9" type="ORF">BRX40_02100</name>
    <name evidence="10" type="ORF">CA257_05705</name>
</gene>
<evidence type="ECO:0000313" key="9">
    <source>
        <dbReference type="EMBL" id="APR51382.1"/>
    </source>
</evidence>
<dbReference type="RefSeq" id="WP_047166816.1">
    <property type="nucleotide sequence ID" value="NZ_CP018820.1"/>
</dbReference>
<dbReference type="InterPro" id="IPR000551">
    <property type="entry name" value="MerR-type_HTH_dom"/>
</dbReference>
<proteinExistence type="predicted"/>
<dbReference type="STRING" id="93064.BRX40_02100"/>
<keyword evidence="11" id="KW-1185">Reference proteome</keyword>
<dbReference type="OrthoDB" id="9802944at2"/>
<dbReference type="PRINTS" id="PR00040">
    <property type="entry name" value="HTHMERR"/>
</dbReference>
<evidence type="ECO:0000259" key="8">
    <source>
        <dbReference type="PROSITE" id="PS50937"/>
    </source>
</evidence>
<dbReference type="PANTHER" id="PTHR30204">
    <property type="entry name" value="REDOX-CYCLING DRUG-SENSING TRANSCRIPTIONAL ACTIVATOR SOXR"/>
    <property type="match status" value="1"/>
</dbReference>
<dbReference type="SMART" id="SM00422">
    <property type="entry name" value="HTH_MERR"/>
    <property type="match status" value="1"/>
</dbReference>
<dbReference type="InterPro" id="IPR009061">
    <property type="entry name" value="DNA-bd_dom_put_sf"/>
</dbReference>
<evidence type="ECO:0000256" key="4">
    <source>
        <dbReference type="ARBA" id="ARBA00023014"/>
    </source>
</evidence>
<dbReference type="InterPro" id="IPR047057">
    <property type="entry name" value="MerR_fam"/>
</dbReference>
<feature type="domain" description="HTH merR-type" evidence="8">
    <location>
        <begin position="10"/>
        <end position="78"/>
    </location>
</feature>
<dbReference type="GO" id="GO:0051537">
    <property type="term" value="F:2 iron, 2 sulfur cluster binding"/>
    <property type="evidence" value="ECO:0007669"/>
    <property type="project" value="UniProtKB-KW"/>
</dbReference>
<reference evidence="10 12" key="3">
    <citation type="submission" date="2018-07" db="EMBL/GenBank/DDBJ databases">
        <title>Genomic and Epidemiologic Investigation of an Indolent Hospital Outbreak.</title>
        <authorList>
            <person name="Johnson R.C."/>
            <person name="Deming C."/>
            <person name="Conlan S."/>
            <person name="Zellmer C.J."/>
            <person name="Michelin A.V."/>
            <person name="Lee-Lin S."/>
            <person name="Thomas P.J."/>
            <person name="Park M."/>
            <person name="Weingarten R.A."/>
            <person name="Less J."/>
            <person name="Dekker J.P."/>
            <person name="Frank K.M."/>
            <person name="Musser K.A."/>
            <person name="Mcquiston J.R."/>
            <person name="Henderson D.K."/>
            <person name="Lau A.F."/>
            <person name="Palmore T.N."/>
            <person name="Segre J.A."/>
        </authorList>
    </citation>
    <scope>NUCLEOTIDE SEQUENCE [LARGE SCALE GENOMIC DNA]</scope>
    <source>
        <strain evidence="10 12">SK-NIH.Env10_0317</strain>
    </source>
</reference>
<evidence type="ECO:0000313" key="10">
    <source>
        <dbReference type="EMBL" id="RSV05456.1"/>
    </source>
</evidence>
<dbReference type="EMBL" id="CP018820">
    <property type="protein sequence ID" value="APR51382.1"/>
    <property type="molecule type" value="Genomic_DNA"/>
</dbReference>
<keyword evidence="2" id="KW-0479">Metal-binding</keyword>
<sequence>MTQRIDTTRALSVGEVARRSGVAISTVHFYEAKGLIEGWRSGGNQRRYTRDVLRRIAVIRVAQRAGIGLADIRAAFAAVPAGRTLTAQDWGALSSAWRAELDARIRALTQLRDELDGCIGCGCLSLSDCPLRNPGDRLSETGAGAVLLEPSGR</sequence>
<dbReference type="SUPFAM" id="SSF46955">
    <property type="entry name" value="Putative DNA-binding domain"/>
    <property type="match status" value="1"/>
</dbReference>
<keyword evidence="6" id="KW-0238">DNA-binding</keyword>
<dbReference type="AlphaFoldDB" id="A0A1L6J603"/>
<organism evidence="9 11">
    <name type="scientific">Sphingomonas koreensis</name>
    <dbReference type="NCBI Taxonomy" id="93064"/>
    <lineage>
        <taxon>Bacteria</taxon>
        <taxon>Pseudomonadati</taxon>
        <taxon>Pseudomonadota</taxon>
        <taxon>Alphaproteobacteria</taxon>
        <taxon>Sphingomonadales</taxon>
        <taxon>Sphingomonadaceae</taxon>
        <taxon>Sphingomonas</taxon>
    </lineage>
</organism>
<keyword evidence="3" id="KW-0408">Iron</keyword>
<reference evidence="11" key="2">
    <citation type="submission" date="2016-12" db="EMBL/GenBank/DDBJ databases">
        <title>Whole genome sequencing of Sphingomonas sp. ABOJV.</title>
        <authorList>
            <person name="Conlan S."/>
            <person name="Thomas P.J."/>
            <person name="Mullikin J."/>
            <person name="Palmore T.N."/>
            <person name="Frank K.M."/>
            <person name="Segre J.A."/>
        </authorList>
    </citation>
    <scope>NUCLEOTIDE SEQUENCE [LARGE SCALE GENOMIC DNA]</scope>
    <source>
        <strain evidence="11">ABOJV</strain>
    </source>
</reference>
<dbReference type="KEGG" id="skr:BRX40_02100"/>
<protein>
    <submittedName>
        <fullName evidence="9">Redox-sensitive transcriptional activator SoxR</fullName>
    </submittedName>
</protein>
<dbReference type="GO" id="GO:0046872">
    <property type="term" value="F:metal ion binding"/>
    <property type="evidence" value="ECO:0007669"/>
    <property type="project" value="UniProtKB-KW"/>
</dbReference>
<evidence type="ECO:0000256" key="5">
    <source>
        <dbReference type="ARBA" id="ARBA00023015"/>
    </source>
</evidence>
<reference evidence="9" key="1">
    <citation type="submission" date="2016-12" db="EMBL/GenBank/DDBJ databases">
        <title>Whole genome sequencing of Sphingomonas koreensis.</title>
        <authorList>
            <person name="Conlan S."/>
            <person name="Thomas P.J."/>
            <person name="Mullikin J."/>
            <person name="Palmore T.N."/>
            <person name="Frank K.M."/>
            <person name="Segre J.A."/>
        </authorList>
    </citation>
    <scope>NUCLEOTIDE SEQUENCE</scope>
    <source>
        <strain evidence="9">ABOJV</strain>
    </source>
</reference>
<evidence type="ECO:0000256" key="2">
    <source>
        <dbReference type="ARBA" id="ARBA00022723"/>
    </source>
</evidence>
<evidence type="ECO:0000313" key="12">
    <source>
        <dbReference type="Proteomes" id="UP000286681"/>
    </source>
</evidence>
<name>A0A1L6J603_9SPHN</name>
<dbReference type="EMBL" id="QQWO01000004">
    <property type="protein sequence ID" value="RSV05456.1"/>
    <property type="molecule type" value="Genomic_DNA"/>
</dbReference>
<accession>A0A1L6J603</accession>
<keyword evidence="5" id="KW-0805">Transcription regulation</keyword>
<dbReference type="PROSITE" id="PS00552">
    <property type="entry name" value="HTH_MERR_1"/>
    <property type="match status" value="1"/>
</dbReference>
<dbReference type="GO" id="GO:0003700">
    <property type="term" value="F:DNA-binding transcription factor activity"/>
    <property type="evidence" value="ECO:0007669"/>
    <property type="project" value="InterPro"/>
</dbReference>
<dbReference type="InterPro" id="IPR010211">
    <property type="entry name" value="Redox-sen_tscrpt-act_SoxR"/>
</dbReference>